<dbReference type="Proteomes" id="UP000276437">
    <property type="component" value="Chromosome"/>
</dbReference>
<proteinExistence type="predicted"/>
<gene>
    <name evidence="2" type="ORF">MAMMFC1_00907</name>
</gene>
<feature type="region of interest" description="Disordered" evidence="1">
    <location>
        <begin position="1"/>
        <end position="22"/>
    </location>
</feature>
<reference evidence="2 3" key="1">
    <citation type="journal article" date="2018" name="Int. J. Syst. Evol. Microbiol.">
        <title>Methylomusa anaerophila gen. nov., sp. nov., an anaerobic methanol-utilizing bacterium isolated from a microbial fuel cell.</title>
        <authorList>
            <person name="Amano N."/>
            <person name="Yamamuro A."/>
            <person name="Miyahara M."/>
            <person name="Kouzuma A."/>
            <person name="Abe T."/>
            <person name="Watanabe K."/>
        </authorList>
    </citation>
    <scope>NUCLEOTIDE SEQUENCE [LARGE SCALE GENOMIC DNA]</scope>
    <source>
        <strain evidence="2 3">MMFC1</strain>
    </source>
</reference>
<feature type="compositionally biased region" description="Polar residues" evidence="1">
    <location>
        <begin position="98"/>
        <end position="108"/>
    </location>
</feature>
<evidence type="ECO:0000256" key="1">
    <source>
        <dbReference type="SAM" id="MobiDB-lite"/>
    </source>
</evidence>
<keyword evidence="3" id="KW-1185">Reference proteome</keyword>
<evidence type="ECO:0000313" key="2">
    <source>
        <dbReference type="EMBL" id="BBB90259.1"/>
    </source>
</evidence>
<dbReference type="EMBL" id="AP018449">
    <property type="protein sequence ID" value="BBB90259.1"/>
    <property type="molecule type" value="Genomic_DNA"/>
</dbReference>
<name>A0A348AGR1_9FIRM</name>
<feature type="compositionally biased region" description="Low complexity" evidence="1">
    <location>
        <begin position="109"/>
        <end position="123"/>
    </location>
</feature>
<feature type="compositionally biased region" description="Basic and acidic residues" evidence="1">
    <location>
        <begin position="77"/>
        <end position="97"/>
    </location>
</feature>
<dbReference type="AlphaFoldDB" id="A0A348AGR1"/>
<dbReference type="KEGG" id="mana:MAMMFC1_00907"/>
<dbReference type="RefSeq" id="WP_126306848.1">
    <property type="nucleotide sequence ID" value="NZ_AP018449.1"/>
</dbReference>
<sequence length="165" mass="17672">MSGLTSLPQSANSALGNVKGNSRILEAEIRADASRGVVIQRKLDNLEKLKQQEETAMNYLTDAVNKDAENTKNFLDSAKETMDKIDEEVKKGEEKTAENTGTETQTNAASQNDQDSDENSSAASVAGNIVDVVIPSTVIQSNLSAIKTNDTPLNTTETGQIKISV</sequence>
<organism evidence="2 3">
    <name type="scientific">Methylomusa anaerophila</name>
    <dbReference type="NCBI Taxonomy" id="1930071"/>
    <lineage>
        <taxon>Bacteria</taxon>
        <taxon>Bacillati</taxon>
        <taxon>Bacillota</taxon>
        <taxon>Negativicutes</taxon>
        <taxon>Selenomonadales</taxon>
        <taxon>Sporomusaceae</taxon>
        <taxon>Methylomusa</taxon>
    </lineage>
</organism>
<accession>A0A348AGR1</accession>
<feature type="compositionally biased region" description="Polar residues" evidence="1">
    <location>
        <begin position="1"/>
        <end position="15"/>
    </location>
</feature>
<evidence type="ECO:0000313" key="3">
    <source>
        <dbReference type="Proteomes" id="UP000276437"/>
    </source>
</evidence>
<protein>
    <submittedName>
        <fullName evidence="2">Uncharacterized protein</fullName>
    </submittedName>
</protein>
<feature type="region of interest" description="Disordered" evidence="1">
    <location>
        <begin position="76"/>
        <end position="123"/>
    </location>
</feature>